<dbReference type="PANTHER" id="PTHR33321">
    <property type="match status" value="1"/>
</dbReference>
<evidence type="ECO:0000256" key="1">
    <source>
        <dbReference type="SAM" id="MobiDB-lite"/>
    </source>
</evidence>
<accession>A0A0F4GQA4</accession>
<feature type="region of interest" description="Disordered" evidence="1">
    <location>
        <begin position="235"/>
        <end position="286"/>
    </location>
</feature>
<dbReference type="PANTHER" id="PTHR33321:SF12">
    <property type="entry name" value="PLANT BASIC SECRETORY PROTEIN (BSP) FAMILY PROTEIN"/>
    <property type="match status" value="1"/>
</dbReference>
<dbReference type="STRING" id="1047168.A0A0F4GQA4"/>
<reference evidence="2 3" key="1">
    <citation type="submission" date="2015-03" db="EMBL/GenBank/DDBJ databases">
        <title>RNA-seq based gene annotation and comparative genomics of four Zymoseptoria species reveal species-specific pathogenicity related genes and transposable element activity.</title>
        <authorList>
            <person name="Grandaubert J."/>
            <person name="Bhattacharyya A."/>
            <person name="Stukenbrock E.H."/>
        </authorList>
    </citation>
    <scope>NUCLEOTIDE SEQUENCE [LARGE SCALE GENOMIC DNA]</scope>
    <source>
        <strain evidence="2 3">Zb18110</strain>
    </source>
</reference>
<evidence type="ECO:0008006" key="4">
    <source>
        <dbReference type="Google" id="ProtNLM"/>
    </source>
</evidence>
<dbReference type="Pfam" id="PF04450">
    <property type="entry name" value="BSP"/>
    <property type="match status" value="1"/>
</dbReference>
<name>A0A0F4GQA4_9PEZI</name>
<evidence type="ECO:0000313" key="3">
    <source>
        <dbReference type="Proteomes" id="UP000033647"/>
    </source>
</evidence>
<comment type="caution">
    <text evidence="2">The sequence shown here is derived from an EMBL/GenBank/DDBJ whole genome shotgun (WGS) entry which is preliminary data.</text>
</comment>
<dbReference type="OrthoDB" id="891726at2759"/>
<evidence type="ECO:0000313" key="2">
    <source>
        <dbReference type="EMBL" id="KJX99232.1"/>
    </source>
</evidence>
<dbReference type="Proteomes" id="UP000033647">
    <property type="component" value="Unassembled WGS sequence"/>
</dbReference>
<feature type="compositionally biased region" description="Acidic residues" evidence="1">
    <location>
        <begin position="242"/>
        <end position="265"/>
    </location>
</feature>
<organism evidence="2 3">
    <name type="scientific">Zymoseptoria brevis</name>
    <dbReference type="NCBI Taxonomy" id="1047168"/>
    <lineage>
        <taxon>Eukaryota</taxon>
        <taxon>Fungi</taxon>
        <taxon>Dikarya</taxon>
        <taxon>Ascomycota</taxon>
        <taxon>Pezizomycotina</taxon>
        <taxon>Dothideomycetes</taxon>
        <taxon>Dothideomycetidae</taxon>
        <taxon>Mycosphaerellales</taxon>
        <taxon>Mycosphaerellaceae</taxon>
        <taxon>Zymoseptoria</taxon>
    </lineage>
</organism>
<sequence length="286" mass="32468">MPVLPQLIQQPSSPNPSILPIRQHKFKTPTLRLQLNDLSHDGSAIFLSNVKASEDFETQVQNVLNLLYTPSCHRPGTRSVTLILRCMDGVAYTTGTELDSDHKEIHFNLNYINRSRADQRYELLGVLCHELVHCFQWDAGGSCSGGLIEGIADWVRLRAGLAAKHWKQEAEGEWDGGYQHTGYFLEYLEQRFGPGTVRAINGCLREEKYDEKKLFEKCCDGQKVGNLWKEYRKSLKKKNGSDDDCEQEKESADDYEVKEESADDCEEKKDDGWESAGTGSSDRDQK</sequence>
<dbReference type="EMBL" id="LAFY01000360">
    <property type="protein sequence ID" value="KJX99232.1"/>
    <property type="molecule type" value="Genomic_DNA"/>
</dbReference>
<dbReference type="AlphaFoldDB" id="A0A0F4GQA4"/>
<gene>
    <name evidence="2" type="ORF">TI39_contig368g00025</name>
</gene>
<protein>
    <recommendedName>
        <fullName evidence="4">Plant basic secretory protein</fullName>
    </recommendedName>
</protein>
<keyword evidence="3" id="KW-1185">Reference proteome</keyword>
<dbReference type="InterPro" id="IPR007541">
    <property type="entry name" value="Uncharacterised_BSP"/>
</dbReference>
<proteinExistence type="predicted"/>